<protein>
    <recommendedName>
        <fullName evidence="2">PEP-CTERM protein-sorting domain-containing protein</fullName>
    </recommendedName>
</protein>
<dbReference type="AlphaFoldDB" id="A0A3B1E1X9"/>
<gene>
    <name evidence="1" type="ORF">MNBD_PLANCTO03-898</name>
</gene>
<accession>A0A3B1E1X9</accession>
<proteinExistence type="predicted"/>
<evidence type="ECO:0008006" key="2">
    <source>
        <dbReference type="Google" id="ProtNLM"/>
    </source>
</evidence>
<sequence length="259" mass="27074">MKKTIAIVALAGVAAAANAQVGRAVSENAIDDNFVSETITILPGYDGNAMLNGSWSLGDMFGITSRPDAGSALPFAMADDSLFGFPGDNLGIIDENDNGRFFGLVDSVNGNNADGFGTAEWLFDITGATGLSISIDFAAMGDFESSDTHLFEVDIDGGGFTTLFEATVDQDGFQTYTMADGGVYDYDDPMYMNGSILNNNFATLSEMVAGTGSTLTLRYTGEGNGGSEAFAFRNVTVVPTPGALALLGMGGLFASRRRR</sequence>
<dbReference type="EMBL" id="UOGK01000691">
    <property type="protein sequence ID" value="VAX42440.1"/>
    <property type="molecule type" value="Genomic_DNA"/>
</dbReference>
<reference evidence="1" key="1">
    <citation type="submission" date="2018-06" db="EMBL/GenBank/DDBJ databases">
        <authorList>
            <person name="Zhirakovskaya E."/>
        </authorList>
    </citation>
    <scope>NUCLEOTIDE SEQUENCE</scope>
</reference>
<name>A0A3B1E1X9_9ZZZZ</name>
<organism evidence="1">
    <name type="scientific">hydrothermal vent metagenome</name>
    <dbReference type="NCBI Taxonomy" id="652676"/>
    <lineage>
        <taxon>unclassified sequences</taxon>
        <taxon>metagenomes</taxon>
        <taxon>ecological metagenomes</taxon>
    </lineage>
</organism>
<evidence type="ECO:0000313" key="1">
    <source>
        <dbReference type="EMBL" id="VAX42440.1"/>
    </source>
</evidence>